<name>A0A1H6VHK6_9BACT</name>
<evidence type="ECO:0000313" key="2">
    <source>
        <dbReference type="Proteomes" id="UP000199532"/>
    </source>
</evidence>
<accession>A0A1H6VHK6</accession>
<dbReference type="STRING" id="408657.SAMN04487995_3125"/>
<reference evidence="1 2" key="1">
    <citation type="submission" date="2016-10" db="EMBL/GenBank/DDBJ databases">
        <authorList>
            <person name="de Groot N.N."/>
        </authorList>
    </citation>
    <scope>NUCLEOTIDE SEQUENCE [LARGE SCALE GENOMIC DNA]</scope>
    <source>
        <strain evidence="1 2">DSM 19938</strain>
    </source>
</reference>
<evidence type="ECO:0000313" key="1">
    <source>
        <dbReference type="EMBL" id="SEJ03176.1"/>
    </source>
</evidence>
<gene>
    <name evidence="1" type="ORF">SAMN04487995_3125</name>
</gene>
<dbReference type="OrthoDB" id="963334at2"/>
<dbReference type="PROSITE" id="PS51257">
    <property type="entry name" value="PROKAR_LIPOPROTEIN"/>
    <property type="match status" value="1"/>
</dbReference>
<dbReference type="Proteomes" id="UP000199532">
    <property type="component" value="Unassembled WGS sequence"/>
</dbReference>
<keyword evidence="2" id="KW-1185">Reference proteome</keyword>
<protein>
    <recommendedName>
        <fullName evidence="3">Lipoprotein</fullName>
    </recommendedName>
</protein>
<dbReference type="RefSeq" id="WP_090336388.1">
    <property type="nucleotide sequence ID" value="NZ_FNXY01000004.1"/>
</dbReference>
<organism evidence="1 2">
    <name type="scientific">Dyadobacter koreensis</name>
    <dbReference type="NCBI Taxonomy" id="408657"/>
    <lineage>
        <taxon>Bacteria</taxon>
        <taxon>Pseudomonadati</taxon>
        <taxon>Bacteroidota</taxon>
        <taxon>Cytophagia</taxon>
        <taxon>Cytophagales</taxon>
        <taxon>Spirosomataceae</taxon>
        <taxon>Dyadobacter</taxon>
    </lineage>
</organism>
<evidence type="ECO:0008006" key="3">
    <source>
        <dbReference type="Google" id="ProtNLM"/>
    </source>
</evidence>
<dbReference type="AlphaFoldDB" id="A0A1H6VHK6"/>
<dbReference type="EMBL" id="FNXY01000004">
    <property type="protein sequence ID" value="SEJ03176.1"/>
    <property type="molecule type" value="Genomic_DNA"/>
</dbReference>
<sequence>MKNIFSVFLIAVVFVSCDSPDQRPRNDDNTLSAIWVNVPGADENSARYNGVFNVSKDSVFIQVPFKTTSGIDINLKKLKFRGSIPSDATAIPAMGLMDMSTPVRIDVISGLQHVKSYIIKVTQK</sequence>
<proteinExistence type="predicted"/>